<proteinExistence type="predicted"/>
<protein>
    <submittedName>
        <fullName evidence="1">Uncharacterized protein</fullName>
    </submittedName>
</protein>
<dbReference type="AlphaFoldDB" id="A0A1I3T4U3"/>
<sequence>MHGDIVELCFFCPVIRDVFRTDRWEMSGCETVSLDHEGNKRLQGTVTVACPLCGEEHVYSPDELPCPLVVGVGEPKEL</sequence>
<evidence type="ECO:0000313" key="2">
    <source>
        <dbReference type="Proteomes" id="UP000198635"/>
    </source>
</evidence>
<reference evidence="2" key="1">
    <citation type="submission" date="2016-10" db="EMBL/GenBank/DDBJ databases">
        <authorList>
            <person name="Varghese N."/>
            <person name="Submissions S."/>
        </authorList>
    </citation>
    <scope>NUCLEOTIDE SEQUENCE [LARGE SCALE GENOMIC DNA]</scope>
    <source>
        <strain evidence="2">DSM 5918</strain>
    </source>
</reference>
<organism evidence="1 2">
    <name type="scientific">Desulfomicrobium apsheronum</name>
    <dbReference type="NCBI Taxonomy" id="52560"/>
    <lineage>
        <taxon>Bacteria</taxon>
        <taxon>Pseudomonadati</taxon>
        <taxon>Thermodesulfobacteriota</taxon>
        <taxon>Desulfovibrionia</taxon>
        <taxon>Desulfovibrionales</taxon>
        <taxon>Desulfomicrobiaceae</taxon>
        <taxon>Desulfomicrobium</taxon>
    </lineage>
</organism>
<gene>
    <name evidence="1" type="ORF">SAMN04488082_10578</name>
</gene>
<evidence type="ECO:0000313" key="1">
    <source>
        <dbReference type="EMBL" id="SFJ65650.1"/>
    </source>
</evidence>
<keyword evidence="2" id="KW-1185">Reference proteome</keyword>
<name>A0A1I3T4U3_9BACT</name>
<accession>A0A1I3T4U3</accession>
<dbReference type="Proteomes" id="UP000198635">
    <property type="component" value="Unassembled WGS sequence"/>
</dbReference>
<dbReference type="STRING" id="52560.SAMN04488082_10578"/>
<dbReference type="EMBL" id="FORX01000005">
    <property type="protein sequence ID" value="SFJ65650.1"/>
    <property type="molecule type" value="Genomic_DNA"/>
</dbReference>